<dbReference type="InterPro" id="IPR016135">
    <property type="entry name" value="UBQ-conjugating_enzyme/RWD"/>
</dbReference>
<evidence type="ECO:0000256" key="3">
    <source>
        <dbReference type="SAM" id="MobiDB-lite"/>
    </source>
</evidence>
<name>A0AAN6N9P5_9PEZI</name>
<keyword evidence="4" id="KW-0472">Membrane</keyword>
<dbReference type="PANTHER" id="PTHR46116:SF15">
    <property type="entry name" value="(E3-INDEPENDENT) E2 UBIQUITIN-CONJUGATING ENZYME"/>
    <property type="match status" value="1"/>
</dbReference>
<reference evidence="7" key="1">
    <citation type="journal article" date="2023" name="Mol. Phylogenet. Evol.">
        <title>Genome-scale phylogeny and comparative genomics of the fungal order Sordariales.</title>
        <authorList>
            <person name="Hensen N."/>
            <person name="Bonometti L."/>
            <person name="Westerberg I."/>
            <person name="Brannstrom I.O."/>
            <person name="Guillou S."/>
            <person name="Cros-Aarteil S."/>
            <person name="Calhoun S."/>
            <person name="Haridas S."/>
            <person name="Kuo A."/>
            <person name="Mondo S."/>
            <person name="Pangilinan J."/>
            <person name="Riley R."/>
            <person name="LaButti K."/>
            <person name="Andreopoulos B."/>
            <person name="Lipzen A."/>
            <person name="Chen C."/>
            <person name="Yan M."/>
            <person name="Daum C."/>
            <person name="Ng V."/>
            <person name="Clum A."/>
            <person name="Steindorff A."/>
            <person name="Ohm R.A."/>
            <person name="Martin F."/>
            <person name="Silar P."/>
            <person name="Natvig D.O."/>
            <person name="Lalanne C."/>
            <person name="Gautier V."/>
            <person name="Ament-Velasquez S.L."/>
            <person name="Kruys A."/>
            <person name="Hutchinson M.I."/>
            <person name="Powell A.J."/>
            <person name="Barry K."/>
            <person name="Miller A.N."/>
            <person name="Grigoriev I.V."/>
            <person name="Debuchy R."/>
            <person name="Gladieux P."/>
            <person name="Hiltunen Thoren M."/>
            <person name="Johannesson H."/>
        </authorList>
    </citation>
    <scope>NUCLEOTIDE SEQUENCE [LARGE SCALE GENOMIC DNA]</scope>
    <source>
        <strain evidence="7">CBS 340.73</strain>
    </source>
</reference>
<feature type="region of interest" description="Disordered" evidence="3">
    <location>
        <begin position="574"/>
        <end position="635"/>
    </location>
</feature>
<comment type="caution">
    <text evidence="6">The sequence shown here is derived from an EMBL/GenBank/DDBJ whole genome shotgun (WGS) entry which is preliminary data.</text>
</comment>
<dbReference type="Proteomes" id="UP001303473">
    <property type="component" value="Unassembled WGS sequence"/>
</dbReference>
<feature type="compositionally biased region" description="Polar residues" evidence="3">
    <location>
        <begin position="604"/>
        <end position="616"/>
    </location>
</feature>
<evidence type="ECO:0000313" key="6">
    <source>
        <dbReference type="EMBL" id="KAK3941009.1"/>
    </source>
</evidence>
<feature type="compositionally biased region" description="Basic and acidic residues" evidence="3">
    <location>
        <begin position="768"/>
        <end position="780"/>
    </location>
</feature>
<feature type="compositionally biased region" description="Pro residues" evidence="3">
    <location>
        <begin position="751"/>
        <end position="760"/>
    </location>
</feature>
<dbReference type="EMBL" id="MU853788">
    <property type="protein sequence ID" value="KAK3941009.1"/>
    <property type="molecule type" value="Genomic_DNA"/>
</dbReference>
<dbReference type="PANTHER" id="PTHR46116">
    <property type="entry name" value="(E3-INDEPENDENT) E2 UBIQUITIN-CONJUGATING ENZYME"/>
    <property type="match status" value="1"/>
</dbReference>
<evidence type="ECO:0000256" key="4">
    <source>
        <dbReference type="SAM" id="Phobius"/>
    </source>
</evidence>
<feature type="region of interest" description="Disordered" evidence="3">
    <location>
        <begin position="744"/>
        <end position="782"/>
    </location>
</feature>
<sequence>MRRQSCQRQRARLTKVGLIRAIVQPVLTITGLLHSYFPCRNCKRLVGPGCNCHARGALERGVPNLPVRLASEKDLNVSWCCDSGRLFLIWSLLCGTQYEKPSVRANLKPSSSEGKVQPEDKDTAKNAKSPETKSSKLSKGTGYAGDKKEITFKAAAKIRKELASENMYLQKYFAALSVIYPSIQVNRKRPTAFDRRPPDMITECVERSPLLRKACEVLRNESVQEIGAQTGLYTAVLEFVECLGAHVSGRPLVYGEHHLFSLPEQLLHFTLTPAPNTTSKASEQAEMSQSLHASLCQLAQNCRSFLQIASGHRDVFEDGADRQLLALCKDIIVLFEAQAQARADMQARCPPKASMDRATEDYKEWHSNNCLNDVPDDKVIQSFHTDLRVEAEKLLNSKPASGRMKRIITQISDLRTGLPEGIYVRHGTSRPDVIKVLMVGTRDTPYENGLFEFDMLCDEHFPTRPPAMRFRTTGGGVVRFNPNLYQNGTVCLSLLNTWGGQRWVQDYTTMLTLLVSIHGMVFNDEPYYNEPGYEQQINKAASEAYNKSTQELTVQHALLHWLLDRLCPPFKTPSAAAKTQATPPQSATFQTVPASFTHPPHTASHPQAQSQYASAKNENKQPAAPAPFLPAPQPFTPSSYPSFHQTFNPVQPHAHIVGSHGLQLAGYLPTAYAFHPHMGPHPSHPGSHLAPVFAPGSGGAPPFGPHNMPVPVAVHNTVPQPGQIGYPVSYAFPMGSPSWVVNQQALGGQQPPYPPPPPAALPQQTVEQGRRPVTDPRDGDDGVWGDVIRKHFATRGRDILATARKWEKTWSANKNTKTDPKAPTLVDSLETALRLHGFIH</sequence>
<dbReference type="SUPFAM" id="SSF54495">
    <property type="entry name" value="UBC-like"/>
    <property type="match status" value="1"/>
</dbReference>
<feature type="compositionally biased region" description="Polar residues" evidence="3">
    <location>
        <begin position="577"/>
        <end position="594"/>
    </location>
</feature>
<feature type="transmembrane region" description="Helical" evidence="4">
    <location>
        <begin position="21"/>
        <end position="37"/>
    </location>
</feature>
<keyword evidence="2" id="KW-0833">Ubl conjugation pathway</keyword>
<dbReference type="SMART" id="SM00212">
    <property type="entry name" value="UBCc"/>
    <property type="match status" value="1"/>
</dbReference>
<feature type="compositionally biased region" description="Pro residues" evidence="3">
    <location>
        <begin position="624"/>
        <end position="635"/>
    </location>
</feature>
<dbReference type="Pfam" id="PF00179">
    <property type="entry name" value="UQ_con"/>
    <property type="match status" value="1"/>
</dbReference>
<keyword evidence="7" id="KW-1185">Reference proteome</keyword>
<dbReference type="InterPro" id="IPR000608">
    <property type="entry name" value="UBC"/>
</dbReference>
<feature type="compositionally biased region" description="Basic and acidic residues" evidence="3">
    <location>
        <begin position="116"/>
        <end position="134"/>
    </location>
</feature>
<proteinExistence type="predicted"/>
<dbReference type="PROSITE" id="PS50127">
    <property type="entry name" value="UBC_2"/>
    <property type="match status" value="1"/>
</dbReference>
<dbReference type="GO" id="GO:0061631">
    <property type="term" value="F:ubiquitin conjugating enzyme activity"/>
    <property type="evidence" value="ECO:0007669"/>
    <property type="project" value="TreeGrafter"/>
</dbReference>
<keyword evidence="1" id="KW-0808">Transferase</keyword>
<organism evidence="6 7">
    <name type="scientific">Diplogelasinospora grovesii</name>
    <dbReference type="NCBI Taxonomy" id="303347"/>
    <lineage>
        <taxon>Eukaryota</taxon>
        <taxon>Fungi</taxon>
        <taxon>Dikarya</taxon>
        <taxon>Ascomycota</taxon>
        <taxon>Pezizomycotina</taxon>
        <taxon>Sordariomycetes</taxon>
        <taxon>Sordariomycetidae</taxon>
        <taxon>Sordariales</taxon>
        <taxon>Diplogelasinosporaceae</taxon>
        <taxon>Diplogelasinospora</taxon>
    </lineage>
</organism>
<evidence type="ECO:0000259" key="5">
    <source>
        <dbReference type="PROSITE" id="PS50127"/>
    </source>
</evidence>
<protein>
    <recommendedName>
        <fullName evidence="5">UBC core domain-containing protein</fullName>
    </recommendedName>
</protein>
<feature type="domain" description="UBC core" evidence="5">
    <location>
        <begin position="402"/>
        <end position="558"/>
    </location>
</feature>
<evidence type="ECO:0000256" key="2">
    <source>
        <dbReference type="ARBA" id="ARBA00022786"/>
    </source>
</evidence>
<gene>
    <name evidence="6" type="ORF">QBC46DRAFT_111102</name>
</gene>
<dbReference type="AlphaFoldDB" id="A0AAN6N9P5"/>
<keyword evidence="4" id="KW-0812">Transmembrane</keyword>
<feature type="region of interest" description="Disordered" evidence="3">
    <location>
        <begin position="105"/>
        <end position="142"/>
    </location>
</feature>
<dbReference type="Gene3D" id="3.10.110.10">
    <property type="entry name" value="Ubiquitin Conjugating Enzyme"/>
    <property type="match status" value="1"/>
</dbReference>
<evidence type="ECO:0000256" key="1">
    <source>
        <dbReference type="ARBA" id="ARBA00022679"/>
    </source>
</evidence>
<accession>A0AAN6N9P5</accession>
<evidence type="ECO:0000313" key="7">
    <source>
        <dbReference type="Proteomes" id="UP001303473"/>
    </source>
</evidence>
<keyword evidence="4" id="KW-1133">Transmembrane helix</keyword>